<dbReference type="NCBIfam" id="TIGR01901">
    <property type="entry name" value="adhes_NPXG"/>
    <property type="match status" value="1"/>
</dbReference>
<accession>A0A071MCK8</accession>
<dbReference type="Gene3D" id="2.160.20.10">
    <property type="entry name" value="Single-stranded right-handed beta-helix, Pectin lyase-like"/>
    <property type="match status" value="1"/>
</dbReference>
<evidence type="ECO:0000259" key="1">
    <source>
        <dbReference type="SMART" id="SM00912"/>
    </source>
</evidence>
<dbReference type="InterPro" id="IPR011050">
    <property type="entry name" value="Pectin_lyase_fold/virulence"/>
</dbReference>
<reference evidence="2" key="1">
    <citation type="submission" date="2014-04" db="EMBL/GenBank/DDBJ databases">
        <title>In planta biocontrol of soil-borne Fusarium wilt of banana through a plant endophytic bacterium, Burkholderia cenocepacia 869T2.</title>
        <authorList>
            <person name="Ho Y.-N."/>
            <person name="Chiang H.-M."/>
            <person name="Chao C.-P."/>
            <person name="Su C.-C."/>
            <person name="Hsu H.-F."/>
            <person name="Guo C.-T."/>
            <person name="Hsieh J.-L."/>
            <person name="Huang C.-C."/>
        </authorList>
    </citation>
    <scope>NUCLEOTIDE SEQUENCE [LARGE SCALE GENOMIC DNA]</scope>
    <source>
        <strain evidence="2">869T2</strain>
    </source>
</reference>
<evidence type="ECO:0000313" key="2">
    <source>
        <dbReference type="EMBL" id="KEA58458.1"/>
    </source>
</evidence>
<dbReference type="EMBL" id="JJOA01000013">
    <property type="protein sequence ID" value="KEA58458.1"/>
    <property type="molecule type" value="Genomic_DNA"/>
</dbReference>
<dbReference type="AlphaFoldDB" id="A0A071MCK8"/>
<organism evidence="2">
    <name type="scientific">Burkholderia cenocepacia</name>
    <dbReference type="NCBI Taxonomy" id="95486"/>
    <lineage>
        <taxon>Bacteria</taxon>
        <taxon>Pseudomonadati</taxon>
        <taxon>Pseudomonadota</taxon>
        <taxon>Betaproteobacteria</taxon>
        <taxon>Burkholderiales</taxon>
        <taxon>Burkholderiaceae</taxon>
        <taxon>Burkholderia</taxon>
        <taxon>Burkholderia cepacia complex</taxon>
    </lineage>
</organism>
<name>A0A071MCK8_9BURK</name>
<dbReference type="SUPFAM" id="SSF51126">
    <property type="entry name" value="Pectin lyase-like"/>
    <property type="match status" value="1"/>
</dbReference>
<dbReference type="SMART" id="SM00912">
    <property type="entry name" value="Haemagg_act"/>
    <property type="match status" value="1"/>
</dbReference>
<dbReference type="InterPro" id="IPR008638">
    <property type="entry name" value="FhaB/CdiA-like_TPS"/>
</dbReference>
<dbReference type="InterPro" id="IPR012334">
    <property type="entry name" value="Pectin_lyas_fold"/>
</dbReference>
<dbReference type="Pfam" id="PF05860">
    <property type="entry name" value="TPS"/>
    <property type="match status" value="1"/>
</dbReference>
<sequence length="213" mass="22159">MGAGANAPKVVQTANGLPQVNINKPSAAGVSLNTYSQFDVQKPGVIVNNSPVMTNTQQAGYINGNPNFGANDAARIIINQVNSNNPSQLRGYVEVAGQRAEMIISNPAGLVVDGGGFINTSRAILTTGTPNLNADGSLAGFDTTRGLITVQGAGLNAGHVDQVDLIARAVHANAAIYTNTLNVVAGANRVDHDTLQTTRIQGEVAIVCRFRKR</sequence>
<feature type="domain" description="Filamentous haemagglutinin FhaB/tRNA nuclease CdiA-like TPS" evidence="1">
    <location>
        <begin position="14"/>
        <end position="135"/>
    </location>
</feature>
<protein>
    <recommendedName>
        <fullName evidence="1">Filamentous haemagglutinin FhaB/tRNA nuclease CdiA-like TPS domain-containing protein</fullName>
    </recommendedName>
</protein>
<gene>
    <name evidence="2" type="ORF">DT99_14980</name>
</gene>
<proteinExistence type="predicted"/>
<comment type="caution">
    <text evidence="2">The sequence shown here is derived from an EMBL/GenBank/DDBJ whole genome shotgun (WGS) entry which is preliminary data.</text>
</comment>